<protein>
    <submittedName>
        <fullName evidence="1">Uncharacterized protein</fullName>
    </submittedName>
</protein>
<dbReference type="AlphaFoldDB" id="A0A0E9W9T5"/>
<proteinExistence type="predicted"/>
<accession>A0A0E9W9T5</accession>
<reference evidence="1" key="1">
    <citation type="submission" date="2014-11" db="EMBL/GenBank/DDBJ databases">
        <authorList>
            <person name="Amaro Gonzalez C."/>
        </authorList>
    </citation>
    <scope>NUCLEOTIDE SEQUENCE</scope>
</reference>
<name>A0A0E9W9T5_ANGAN</name>
<reference evidence="1" key="2">
    <citation type="journal article" date="2015" name="Fish Shellfish Immunol.">
        <title>Early steps in the European eel (Anguilla anguilla)-Vibrio vulnificus interaction in the gills: Role of the RtxA13 toxin.</title>
        <authorList>
            <person name="Callol A."/>
            <person name="Pajuelo D."/>
            <person name="Ebbesson L."/>
            <person name="Teles M."/>
            <person name="MacKenzie S."/>
            <person name="Amaro C."/>
        </authorList>
    </citation>
    <scope>NUCLEOTIDE SEQUENCE</scope>
</reference>
<evidence type="ECO:0000313" key="1">
    <source>
        <dbReference type="EMBL" id="JAH86310.1"/>
    </source>
</evidence>
<sequence length="36" mass="3996">MTSANIFCNKPPGLLAWSTIMVLRNKVPCVNYSVNL</sequence>
<organism evidence="1">
    <name type="scientific">Anguilla anguilla</name>
    <name type="common">European freshwater eel</name>
    <name type="synonym">Muraena anguilla</name>
    <dbReference type="NCBI Taxonomy" id="7936"/>
    <lineage>
        <taxon>Eukaryota</taxon>
        <taxon>Metazoa</taxon>
        <taxon>Chordata</taxon>
        <taxon>Craniata</taxon>
        <taxon>Vertebrata</taxon>
        <taxon>Euteleostomi</taxon>
        <taxon>Actinopterygii</taxon>
        <taxon>Neopterygii</taxon>
        <taxon>Teleostei</taxon>
        <taxon>Anguilliformes</taxon>
        <taxon>Anguillidae</taxon>
        <taxon>Anguilla</taxon>
    </lineage>
</organism>
<dbReference type="EMBL" id="GBXM01022267">
    <property type="protein sequence ID" value="JAH86310.1"/>
    <property type="molecule type" value="Transcribed_RNA"/>
</dbReference>